<evidence type="ECO:0000313" key="2">
    <source>
        <dbReference type="Proteomes" id="UP001157006"/>
    </source>
</evidence>
<organism evidence="1 2">
    <name type="scientific">Vicia faba</name>
    <name type="common">Broad bean</name>
    <name type="synonym">Faba vulgaris</name>
    <dbReference type="NCBI Taxonomy" id="3906"/>
    <lineage>
        <taxon>Eukaryota</taxon>
        <taxon>Viridiplantae</taxon>
        <taxon>Streptophyta</taxon>
        <taxon>Embryophyta</taxon>
        <taxon>Tracheophyta</taxon>
        <taxon>Spermatophyta</taxon>
        <taxon>Magnoliopsida</taxon>
        <taxon>eudicotyledons</taxon>
        <taxon>Gunneridae</taxon>
        <taxon>Pentapetalae</taxon>
        <taxon>rosids</taxon>
        <taxon>fabids</taxon>
        <taxon>Fabales</taxon>
        <taxon>Fabaceae</taxon>
        <taxon>Papilionoideae</taxon>
        <taxon>50 kb inversion clade</taxon>
        <taxon>NPAAA clade</taxon>
        <taxon>Hologalegina</taxon>
        <taxon>IRL clade</taxon>
        <taxon>Fabeae</taxon>
        <taxon>Vicia</taxon>
    </lineage>
</organism>
<name>A0AAV1BBZ5_VICFA</name>
<reference evidence="1 2" key="1">
    <citation type="submission" date="2023-01" db="EMBL/GenBank/DDBJ databases">
        <authorList>
            <person name="Kreplak J."/>
        </authorList>
    </citation>
    <scope>NUCLEOTIDE SEQUENCE [LARGE SCALE GENOMIC DNA]</scope>
</reference>
<keyword evidence="2" id="KW-1185">Reference proteome</keyword>
<gene>
    <name evidence="1" type="ORF">VFH_VI156400</name>
</gene>
<dbReference type="EMBL" id="OX451741">
    <property type="protein sequence ID" value="CAI8619138.1"/>
    <property type="molecule type" value="Genomic_DNA"/>
</dbReference>
<protein>
    <submittedName>
        <fullName evidence="1">Uncharacterized protein</fullName>
    </submittedName>
</protein>
<evidence type="ECO:0000313" key="1">
    <source>
        <dbReference type="EMBL" id="CAI8619138.1"/>
    </source>
</evidence>
<dbReference type="AlphaFoldDB" id="A0AAV1BBZ5"/>
<accession>A0AAV1BBZ5</accession>
<proteinExistence type="predicted"/>
<dbReference type="Proteomes" id="UP001157006">
    <property type="component" value="Chromosome 6"/>
</dbReference>
<sequence>MKNRKDSPCHYLSHLQPSILTFIQSLDSLSHLHPSFCRRTTIENSNMTALESSPLFLQQTIISQELLGIHLDILQLSFNENLFSSANLKPRHYFNHHLD</sequence>